<evidence type="ECO:0000313" key="2">
    <source>
        <dbReference type="Proteomes" id="UP000751190"/>
    </source>
</evidence>
<organism evidence="1 2">
    <name type="scientific">Diacronema lutheri</name>
    <name type="common">Unicellular marine alga</name>
    <name type="synonym">Monochrysis lutheri</name>
    <dbReference type="NCBI Taxonomy" id="2081491"/>
    <lineage>
        <taxon>Eukaryota</taxon>
        <taxon>Haptista</taxon>
        <taxon>Haptophyta</taxon>
        <taxon>Pavlovophyceae</taxon>
        <taxon>Pavlovales</taxon>
        <taxon>Pavlovaceae</taxon>
        <taxon>Diacronema</taxon>
    </lineage>
</organism>
<protein>
    <submittedName>
        <fullName evidence="1">Uncharacterized protein</fullName>
    </submittedName>
</protein>
<dbReference type="Proteomes" id="UP000751190">
    <property type="component" value="Unassembled WGS sequence"/>
</dbReference>
<keyword evidence="2" id="KW-1185">Reference proteome</keyword>
<evidence type="ECO:0000313" key="1">
    <source>
        <dbReference type="EMBL" id="KAG8458709.1"/>
    </source>
</evidence>
<dbReference type="EMBL" id="JAGTXO010000048">
    <property type="protein sequence ID" value="KAG8458709.1"/>
    <property type="molecule type" value="Genomic_DNA"/>
</dbReference>
<dbReference type="OrthoDB" id="193865at2759"/>
<gene>
    <name evidence="1" type="ORF">KFE25_012907</name>
</gene>
<accession>A0A8J6C2S2</accession>
<name>A0A8J6C2S2_DIALT</name>
<reference evidence="1" key="1">
    <citation type="submission" date="2021-05" db="EMBL/GenBank/DDBJ databases">
        <title>The genome of the haptophyte Pavlova lutheri (Diacronema luteri, Pavlovales) - a model for lipid biosynthesis in eukaryotic algae.</title>
        <authorList>
            <person name="Hulatt C.J."/>
            <person name="Posewitz M.C."/>
        </authorList>
    </citation>
    <scope>NUCLEOTIDE SEQUENCE</scope>
    <source>
        <strain evidence="1">NIVA-4/92</strain>
    </source>
</reference>
<dbReference type="OMA" id="WSACIPP"/>
<sequence>MGKSPTSQQRLLPVLRHSSSMAAPVESFFEGDDSVLKSYAFDYNKITEFDNDVMWWSACIPPCFWPCAVIYPLLCGAANNRDAARAQHLALTRDGIRFVFDKHPSACRCQCFDVGRTSKTVPFDKLTDCDVQEPAGTAVCCCVQNRLNVVTVDTASGREMALRGLEDPFQFKKDVWSMKRGDGLLGVPDSIVATSMTRLESTKAAGAGKSAFFSSSSSGGGAGESAPLLPQLREQTALLSSAVGYLKVIAEASSRK</sequence>
<proteinExistence type="predicted"/>
<dbReference type="AlphaFoldDB" id="A0A8J6C2S2"/>
<comment type="caution">
    <text evidence="1">The sequence shown here is derived from an EMBL/GenBank/DDBJ whole genome shotgun (WGS) entry which is preliminary data.</text>
</comment>